<gene>
    <name evidence="3" type="primary">rfaG</name>
    <name evidence="3" type="ORF">MFUM_0478</name>
</gene>
<dbReference type="PANTHER" id="PTHR45947">
    <property type="entry name" value="SULFOQUINOVOSYL TRANSFERASE SQD2"/>
    <property type="match status" value="1"/>
</dbReference>
<dbReference type="Pfam" id="PF13439">
    <property type="entry name" value="Glyco_transf_4"/>
    <property type="match status" value="1"/>
</dbReference>
<dbReference type="SUPFAM" id="SSF53756">
    <property type="entry name" value="UDP-Glycosyltransferase/glycogen phosphorylase"/>
    <property type="match status" value="1"/>
</dbReference>
<dbReference type="InterPro" id="IPR001296">
    <property type="entry name" value="Glyco_trans_1"/>
</dbReference>
<dbReference type="InterPro" id="IPR050194">
    <property type="entry name" value="Glycosyltransferase_grp1"/>
</dbReference>
<dbReference type="Pfam" id="PF00534">
    <property type="entry name" value="Glycos_transf_1"/>
    <property type="match status" value="1"/>
</dbReference>
<proteinExistence type="predicted"/>
<evidence type="ECO:0000259" key="2">
    <source>
        <dbReference type="Pfam" id="PF13439"/>
    </source>
</evidence>
<dbReference type="RefSeq" id="WP_009059831.1">
    <property type="nucleotide sequence ID" value="NZ_JAHXRZ010000026.1"/>
</dbReference>
<sequence>MHILKVICSLSFRHGGPTVACLNQARALADRGHKVTIYTTNDYDDSLLKVPLNQTYQNIKKDGYEISYFSLTFHSISLLRKYYFSIPLKQTLSETILKYDIIYIYSLYRFPPTITAYYARKYQIPYVINPHGSLDPFLFKKKRWIKFPHERLFDFPNLNHASAIHFTSLEEQQLVTPLKLKSPGIIIPLGIDVKQYRYLSKGHFRRQYNLFESKILLFFGRINFKKGLNLLIPAFSQIIKKHEDVTLILAGPDNEGYGKKVSKWINEYNLEKNVIFTGMITGEKKKALLADADVFILPSYTENFGIAVVEAMAAGIPVIISDKVNIWREVKEGNAGIVVSCNVQEIAKACIELLSDDTLRHTMGENGKIIAENLFSIENTAKKLEESFIEIIKKYKSKCESTT</sequence>
<accession>A0ABN8XCU1</accession>
<feature type="domain" description="Glycosyltransferase subfamily 4-like N-terminal" evidence="2">
    <location>
        <begin position="15"/>
        <end position="194"/>
    </location>
</feature>
<feature type="domain" description="Glycosyl transferase family 1" evidence="1">
    <location>
        <begin position="205"/>
        <end position="368"/>
    </location>
</feature>
<protein>
    <submittedName>
        <fullName evidence="3">Glycosyltransferase</fullName>
    </submittedName>
</protein>
<dbReference type="EMBL" id="OX458932">
    <property type="protein sequence ID" value="CAI9084868.1"/>
    <property type="molecule type" value="Genomic_DNA"/>
</dbReference>
<dbReference type="InterPro" id="IPR028098">
    <property type="entry name" value="Glyco_trans_4-like_N"/>
</dbReference>
<reference evidence="3" key="1">
    <citation type="submission" date="2023-03" db="EMBL/GenBank/DDBJ databases">
        <authorList>
            <person name="Cremers G."/>
            <person name="Picone N."/>
        </authorList>
    </citation>
    <scope>NUCLEOTIDE SEQUENCE</scope>
    <source>
        <strain evidence="3">Sample_alias</strain>
    </source>
</reference>
<organism evidence="3 4">
    <name type="scientific">Candidatus Methylacidiphilum fumarolicum</name>
    <dbReference type="NCBI Taxonomy" id="591154"/>
    <lineage>
        <taxon>Bacteria</taxon>
        <taxon>Pseudomonadati</taxon>
        <taxon>Verrucomicrobiota</taxon>
        <taxon>Methylacidiphilae</taxon>
        <taxon>Methylacidiphilales</taxon>
        <taxon>Methylacidiphilaceae</taxon>
        <taxon>Methylacidiphilum (ex Ratnadevi et al. 2023)</taxon>
    </lineage>
</organism>
<evidence type="ECO:0000259" key="1">
    <source>
        <dbReference type="Pfam" id="PF00534"/>
    </source>
</evidence>
<keyword evidence="4" id="KW-1185">Reference proteome</keyword>
<dbReference type="Gene3D" id="3.40.50.2000">
    <property type="entry name" value="Glycogen Phosphorylase B"/>
    <property type="match status" value="2"/>
</dbReference>
<name>A0ABN8XCU1_9BACT</name>
<dbReference type="PANTHER" id="PTHR45947:SF3">
    <property type="entry name" value="SULFOQUINOVOSYL TRANSFERASE SQD2"/>
    <property type="match status" value="1"/>
</dbReference>
<evidence type="ECO:0000313" key="3">
    <source>
        <dbReference type="EMBL" id="CAI9084868.1"/>
    </source>
</evidence>
<evidence type="ECO:0000313" key="4">
    <source>
        <dbReference type="Proteomes" id="UP001161497"/>
    </source>
</evidence>
<dbReference type="Proteomes" id="UP001161497">
    <property type="component" value="Chromosome"/>
</dbReference>